<evidence type="ECO:0000313" key="2">
    <source>
        <dbReference type="EMBL" id="PCS21393.1"/>
    </source>
</evidence>
<sequence>MVKGIFKLPLRGLKHFLNSVFTLMKVPLKSPTYTYINKSSKTVEVKYRLPRSRSCRPRCY</sequence>
<dbReference type="InterPro" id="IPR025668">
    <property type="entry name" value="Tnp_DDE_dom"/>
</dbReference>
<dbReference type="AlphaFoldDB" id="A0A2A5SZP8"/>
<proteinExistence type="predicted"/>
<gene>
    <name evidence="2" type="ORF">BTN49_2932</name>
</gene>
<organism evidence="2 3">
    <name type="scientific">Candidatus Enterovibrio escicola</name>
    <dbReference type="NCBI Taxonomy" id="1927127"/>
    <lineage>
        <taxon>Bacteria</taxon>
        <taxon>Pseudomonadati</taxon>
        <taxon>Pseudomonadota</taxon>
        <taxon>Gammaproteobacteria</taxon>
        <taxon>Vibrionales</taxon>
        <taxon>Vibrionaceae</taxon>
        <taxon>Enterovibrio</taxon>
    </lineage>
</organism>
<dbReference type="Pfam" id="PF13737">
    <property type="entry name" value="DDE_Tnp_1_5"/>
    <property type="match status" value="1"/>
</dbReference>
<reference evidence="3" key="1">
    <citation type="submission" date="2017-04" db="EMBL/GenBank/DDBJ databases">
        <title>Genome evolution of the luminous symbionts of deep sea anglerfish.</title>
        <authorList>
            <person name="Hendry T.A."/>
        </authorList>
    </citation>
    <scope>NUCLEOTIDE SEQUENCE [LARGE SCALE GENOMIC DNA]</scope>
</reference>
<evidence type="ECO:0000259" key="1">
    <source>
        <dbReference type="Pfam" id="PF13737"/>
    </source>
</evidence>
<evidence type="ECO:0000313" key="3">
    <source>
        <dbReference type="Proteomes" id="UP000219020"/>
    </source>
</evidence>
<keyword evidence="3" id="KW-1185">Reference proteome</keyword>
<dbReference type="EMBL" id="NBYY01000034">
    <property type="protein sequence ID" value="PCS21393.1"/>
    <property type="molecule type" value="Genomic_DNA"/>
</dbReference>
<feature type="domain" description="Transposase DDE" evidence="1">
    <location>
        <begin position="1"/>
        <end position="51"/>
    </location>
</feature>
<comment type="caution">
    <text evidence="2">The sequence shown here is derived from an EMBL/GenBank/DDBJ whole genome shotgun (WGS) entry which is preliminary data.</text>
</comment>
<protein>
    <submittedName>
        <fullName evidence="2">Mobile element protein</fullName>
    </submittedName>
</protein>
<accession>A0A2A5SZP8</accession>
<dbReference type="Proteomes" id="UP000219020">
    <property type="component" value="Unassembled WGS sequence"/>
</dbReference>
<name>A0A2A5SZP8_9GAMM</name>